<feature type="domain" description="DUF7624" evidence="2">
    <location>
        <begin position="477"/>
        <end position="572"/>
    </location>
</feature>
<feature type="region of interest" description="Disordered" evidence="1">
    <location>
        <begin position="116"/>
        <end position="135"/>
    </location>
</feature>
<dbReference type="Pfam" id="PF24616">
    <property type="entry name" value="DUF7624"/>
    <property type="match status" value="1"/>
</dbReference>
<sequence>MSIETGSTTKAHGPDEYEDRLAITSITTTRSPQYECISQSDIGKIRIASTSHSAFRSSSEEEGYEPPKSVIHAPPGFNEFTLYSQQPPDGIFTPSSGVVASVNFERTRNRAQTAVSEKNRERFSENPTSPPLLTTTTEVTKDWSERVTPRDQIMQGFDEIDENTDIMSLGIIEGTDPERISQEVNEIPGAFNLAKDYLSDGEVELKALKVALAECWSLCHTLANLSFIYRQRSNFAAGMDEAWKSCWRLCQELYACHNEDNMHQTNPTLYLCRNFCQTLFDGRIRENELTDSVLRVSFELNNHLYNTHDRDLPDAFRDRTLDFYITFACWSLAEVLFSMRQSKKEGRRLGEELLGSAVQACWELCDIFREGCTQLSFRKSERGTPRPSQAVYPKSMKRTSQSEPNLGSKLSEQEQNLETPTTIFEDTVTVSPEEGPIPNIFVLGQGSTYSSQIKWYPNSSSVSAQASSSEKTSSTNTVMTLSTDPNLSSLRILVTKAAMNSGSQRNGPQGLPSFVKSLSSDAFGPLPWQISLLRNYKALIAFDPVFRHADPQAQASVVDISRAVQAMVQSGQLLCILFIPLLDFWLRLPSTVSGQQWDSQEDGRRAAVEKKKQA</sequence>
<reference evidence="3 4" key="1">
    <citation type="submission" date="2019-04" db="EMBL/GenBank/DDBJ databases">
        <title>Aspergillus burnettii sp. nov., novel species from soil in southeast Queensland.</title>
        <authorList>
            <person name="Gilchrist C.L.M."/>
            <person name="Pitt J.I."/>
            <person name="Lange L."/>
            <person name="Lacey H.J."/>
            <person name="Vuong D."/>
            <person name="Midgley D.J."/>
            <person name="Greenfield P."/>
            <person name="Bradbury M."/>
            <person name="Lacey E."/>
            <person name="Busk P.K."/>
            <person name="Pilgaard B."/>
            <person name="Chooi Y.H."/>
            <person name="Piggott A.M."/>
        </authorList>
    </citation>
    <scope>NUCLEOTIDE SEQUENCE [LARGE SCALE GENOMIC DNA]</scope>
    <source>
        <strain evidence="3 4">FRR 5400</strain>
    </source>
</reference>
<name>A0A8H5ZUM8_PETAA</name>
<dbReference type="AlphaFoldDB" id="A0A8H5ZUM8"/>
<organism evidence="3 4">
    <name type="scientific">Petromyces alliaceus</name>
    <name type="common">Aspergillus alliaceus</name>
    <dbReference type="NCBI Taxonomy" id="209559"/>
    <lineage>
        <taxon>Eukaryota</taxon>
        <taxon>Fungi</taxon>
        <taxon>Dikarya</taxon>
        <taxon>Ascomycota</taxon>
        <taxon>Pezizomycotina</taxon>
        <taxon>Eurotiomycetes</taxon>
        <taxon>Eurotiomycetidae</taxon>
        <taxon>Eurotiales</taxon>
        <taxon>Aspergillaceae</taxon>
        <taxon>Aspergillus</taxon>
        <taxon>Aspergillus subgen. Circumdati</taxon>
    </lineage>
</organism>
<feature type="compositionally biased region" description="Polar residues" evidence="1">
    <location>
        <begin position="398"/>
        <end position="420"/>
    </location>
</feature>
<comment type="caution">
    <text evidence="3">The sequence shown here is derived from an EMBL/GenBank/DDBJ whole genome shotgun (WGS) entry which is preliminary data.</text>
</comment>
<dbReference type="EMBL" id="SPNV01000430">
    <property type="protein sequence ID" value="KAF5855460.1"/>
    <property type="molecule type" value="Genomic_DNA"/>
</dbReference>
<dbReference type="Proteomes" id="UP000541154">
    <property type="component" value="Unassembled WGS sequence"/>
</dbReference>
<feature type="region of interest" description="Disordered" evidence="1">
    <location>
        <begin position="379"/>
        <end position="420"/>
    </location>
</feature>
<dbReference type="InterPro" id="IPR056041">
    <property type="entry name" value="DUF7624"/>
</dbReference>
<feature type="compositionally biased region" description="Basic and acidic residues" evidence="1">
    <location>
        <begin position="601"/>
        <end position="614"/>
    </location>
</feature>
<evidence type="ECO:0000313" key="4">
    <source>
        <dbReference type="Proteomes" id="UP000541154"/>
    </source>
</evidence>
<protein>
    <recommendedName>
        <fullName evidence="2">DUF7624 domain-containing protein</fullName>
    </recommendedName>
</protein>
<proteinExistence type="predicted"/>
<accession>A0A8H5ZUM8</accession>
<evidence type="ECO:0000313" key="3">
    <source>
        <dbReference type="EMBL" id="KAF5855460.1"/>
    </source>
</evidence>
<evidence type="ECO:0000259" key="2">
    <source>
        <dbReference type="Pfam" id="PF24616"/>
    </source>
</evidence>
<feature type="region of interest" description="Disordered" evidence="1">
    <location>
        <begin position="595"/>
        <end position="614"/>
    </location>
</feature>
<keyword evidence="4" id="KW-1185">Reference proteome</keyword>
<gene>
    <name evidence="3" type="ORF">ETB97_009195</name>
</gene>
<evidence type="ECO:0000256" key="1">
    <source>
        <dbReference type="SAM" id="MobiDB-lite"/>
    </source>
</evidence>